<dbReference type="OrthoDB" id="12976at2"/>
<dbReference type="PROSITE" id="PS51257">
    <property type="entry name" value="PROKAR_LIPOPROTEIN"/>
    <property type="match status" value="1"/>
</dbReference>
<evidence type="ECO:0000259" key="9">
    <source>
        <dbReference type="Pfam" id="PF13098"/>
    </source>
</evidence>
<dbReference type="GO" id="GO:0042597">
    <property type="term" value="C:periplasmic space"/>
    <property type="evidence" value="ECO:0007669"/>
    <property type="project" value="UniProtKB-SubCell"/>
</dbReference>
<dbReference type="Pfam" id="PF13098">
    <property type="entry name" value="Thioredoxin_2"/>
    <property type="match status" value="1"/>
</dbReference>
<feature type="signal peptide" evidence="7">
    <location>
        <begin position="1"/>
        <end position="21"/>
    </location>
</feature>
<evidence type="ECO:0000259" key="8">
    <source>
        <dbReference type="Pfam" id="PF10411"/>
    </source>
</evidence>
<dbReference type="InterPro" id="IPR018950">
    <property type="entry name" value="DiS-bond_isomerase_DsbC/G_N"/>
</dbReference>
<evidence type="ECO:0000313" key="11">
    <source>
        <dbReference type="EMBL" id="QBI03732.1"/>
    </source>
</evidence>
<dbReference type="SUPFAM" id="SSF52833">
    <property type="entry name" value="Thioredoxin-like"/>
    <property type="match status" value="1"/>
</dbReference>
<dbReference type="SUPFAM" id="SSF54423">
    <property type="entry name" value="DsbC/DsbG N-terminal domain-like"/>
    <property type="match status" value="1"/>
</dbReference>
<gene>
    <name evidence="11" type="ORF">EYF70_25105</name>
    <name evidence="10" type="ORF">GCM10007387_50860</name>
</gene>
<protein>
    <recommendedName>
        <fullName evidence="7">Thiol:disulfide interchange protein</fullName>
    </recommendedName>
</protein>
<dbReference type="PANTHER" id="PTHR35272:SF3">
    <property type="entry name" value="THIOL:DISULFIDE INTERCHANGE PROTEIN DSBC"/>
    <property type="match status" value="1"/>
</dbReference>
<dbReference type="InterPro" id="IPR009094">
    <property type="entry name" value="DiS-bond_isomerase_DsbC/G_N_sf"/>
</dbReference>
<evidence type="ECO:0000313" key="10">
    <source>
        <dbReference type="EMBL" id="GGY62100.1"/>
    </source>
</evidence>
<keyword evidence="6 7" id="KW-0676">Redox-active center</keyword>
<dbReference type="Gene3D" id="3.40.30.10">
    <property type="entry name" value="Glutaredoxin"/>
    <property type="match status" value="1"/>
</dbReference>
<comment type="similarity">
    <text evidence="2 7">Belongs to the thioredoxin family. DsbC subfamily.</text>
</comment>
<evidence type="ECO:0000256" key="2">
    <source>
        <dbReference type="ARBA" id="ARBA00009813"/>
    </source>
</evidence>
<dbReference type="Proteomes" id="UP000628442">
    <property type="component" value="Unassembled WGS sequence"/>
</dbReference>
<evidence type="ECO:0000256" key="4">
    <source>
        <dbReference type="ARBA" id="ARBA00022764"/>
    </source>
</evidence>
<keyword evidence="3 7" id="KW-0732">Signal</keyword>
<feature type="domain" description="Thioredoxin-like fold" evidence="9">
    <location>
        <begin position="112"/>
        <end position="234"/>
    </location>
</feature>
<dbReference type="InterPro" id="IPR033954">
    <property type="entry name" value="DiS-bond_Isoase_DsbC/G"/>
</dbReference>
<sequence>MKFMKTGLVLASALLMSCAGADNGVEATIRKNVEPKLGPNIKIDSIQATPYSGLYEIRIGNEIRYTDKTGTYLFAGHIFNLKTREDVTQARIDEVNRIKFSDLPLELALKTVKGNGKRVIALFEDPNCGYCKKFRRETLSRVDNITVYTFMYNILSADSTAKSRNIWCAADRNRAWDDWMLNNKQAPEAPAGCTAPNDKVLALGNKLGLEGTPAIFFTDGSRVPGAIDAAALEAKFASLK</sequence>
<organism evidence="10 13">
    <name type="scientific">Pseudoduganella albidiflava</name>
    <dbReference type="NCBI Taxonomy" id="321983"/>
    <lineage>
        <taxon>Bacteria</taxon>
        <taxon>Pseudomonadati</taxon>
        <taxon>Pseudomonadota</taxon>
        <taxon>Betaproteobacteria</taxon>
        <taxon>Burkholderiales</taxon>
        <taxon>Oxalobacteraceae</taxon>
        <taxon>Telluria group</taxon>
        <taxon>Pseudoduganella</taxon>
    </lineage>
</organism>
<comment type="subcellular location">
    <subcellularLocation>
        <location evidence="1 7">Periplasm</location>
    </subcellularLocation>
</comment>
<evidence type="ECO:0000313" key="12">
    <source>
        <dbReference type="Proteomes" id="UP000292307"/>
    </source>
</evidence>
<feature type="domain" description="Disulphide bond isomerase DsbC/G N-terminal" evidence="8">
    <location>
        <begin position="26"/>
        <end position="89"/>
    </location>
</feature>
<dbReference type="Proteomes" id="UP000292307">
    <property type="component" value="Chromosome"/>
</dbReference>
<dbReference type="Gene3D" id="3.10.450.70">
    <property type="entry name" value="Disulphide bond isomerase, DsbC/G, N-terminal"/>
    <property type="match status" value="1"/>
</dbReference>
<evidence type="ECO:0000256" key="3">
    <source>
        <dbReference type="ARBA" id="ARBA00022729"/>
    </source>
</evidence>
<dbReference type="AlphaFoldDB" id="A0A411X4D1"/>
<comment type="function">
    <text evidence="7">Required for disulfide bond formation in some periplasmic proteins. Acts by transferring its disulfide bond to other proteins and is reduced in the process.</text>
</comment>
<dbReference type="CDD" id="cd03020">
    <property type="entry name" value="DsbA_DsbC_DsbG"/>
    <property type="match status" value="1"/>
</dbReference>
<dbReference type="PANTHER" id="PTHR35272">
    <property type="entry name" value="THIOL:DISULFIDE INTERCHANGE PROTEIN DSBC-RELATED"/>
    <property type="match status" value="1"/>
</dbReference>
<reference evidence="11 12" key="2">
    <citation type="submission" date="2019-02" db="EMBL/GenBank/DDBJ databases">
        <title>Draft Genome Sequences of Six Type Strains of the Genus Massilia.</title>
        <authorList>
            <person name="Miess H."/>
            <person name="Frediansyhah A."/>
            <person name="Gross H."/>
        </authorList>
    </citation>
    <scope>NUCLEOTIDE SEQUENCE [LARGE SCALE GENOMIC DNA]</scope>
    <source>
        <strain evidence="11 12">DSM 17472</strain>
    </source>
</reference>
<evidence type="ECO:0000256" key="5">
    <source>
        <dbReference type="ARBA" id="ARBA00023157"/>
    </source>
</evidence>
<evidence type="ECO:0000256" key="6">
    <source>
        <dbReference type="ARBA" id="ARBA00023284"/>
    </source>
</evidence>
<evidence type="ECO:0000256" key="1">
    <source>
        <dbReference type="ARBA" id="ARBA00004418"/>
    </source>
</evidence>
<proteinExistence type="inferred from homology"/>
<dbReference type="RefSeq" id="WP_131147824.1">
    <property type="nucleotide sequence ID" value="NZ_BMWV01000015.1"/>
</dbReference>
<dbReference type="Pfam" id="PF10411">
    <property type="entry name" value="DsbC_N"/>
    <property type="match status" value="1"/>
</dbReference>
<dbReference type="InterPro" id="IPR036249">
    <property type="entry name" value="Thioredoxin-like_sf"/>
</dbReference>
<evidence type="ECO:0000256" key="7">
    <source>
        <dbReference type="RuleBase" id="RU364038"/>
    </source>
</evidence>
<keyword evidence="5" id="KW-1015">Disulfide bond</keyword>
<feature type="chain" id="PRO_5041746568" description="Thiol:disulfide interchange protein" evidence="7">
    <location>
        <begin position="22"/>
        <end position="240"/>
    </location>
</feature>
<dbReference type="EMBL" id="CP036401">
    <property type="protein sequence ID" value="QBI03732.1"/>
    <property type="molecule type" value="Genomic_DNA"/>
</dbReference>
<reference evidence="10" key="1">
    <citation type="journal article" date="2014" name="Int. J. Syst. Evol. Microbiol.">
        <title>Complete genome sequence of Corynebacterium casei LMG S-19264T (=DSM 44701T), isolated from a smear-ripened cheese.</title>
        <authorList>
            <consortium name="US DOE Joint Genome Institute (JGI-PGF)"/>
            <person name="Walter F."/>
            <person name="Albersmeier A."/>
            <person name="Kalinowski J."/>
            <person name="Ruckert C."/>
        </authorList>
    </citation>
    <scope>NUCLEOTIDE SEQUENCE</scope>
    <source>
        <strain evidence="10">KCTC 12343</strain>
    </source>
</reference>
<keyword evidence="12" id="KW-1185">Reference proteome</keyword>
<reference evidence="10" key="3">
    <citation type="submission" date="2022-12" db="EMBL/GenBank/DDBJ databases">
        <authorList>
            <person name="Sun Q."/>
            <person name="Kim S."/>
        </authorList>
    </citation>
    <scope>NUCLEOTIDE SEQUENCE</scope>
    <source>
        <strain evidence="10">KCTC 12343</strain>
    </source>
</reference>
<evidence type="ECO:0000313" key="13">
    <source>
        <dbReference type="Proteomes" id="UP000628442"/>
    </source>
</evidence>
<dbReference type="EMBL" id="BMWV01000015">
    <property type="protein sequence ID" value="GGY62100.1"/>
    <property type="molecule type" value="Genomic_DNA"/>
</dbReference>
<keyword evidence="4 7" id="KW-0574">Periplasm</keyword>
<dbReference type="InterPro" id="IPR012336">
    <property type="entry name" value="Thioredoxin-like_fold"/>
</dbReference>
<accession>A0A411X4D1</accession>
<dbReference type="InterPro" id="IPR051470">
    <property type="entry name" value="Thiol:disulfide_interchange"/>
</dbReference>
<name>A0A411X4D1_9BURK</name>